<dbReference type="EMBL" id="JRKL02000208">
    <property type="protein sequence ID" value="KAF3973818.1"/>
    <property type="molecule type" value="Genomic_DNA"/>
</dbReference>
<feature type="region of interest" description="Disordered" evidence="4">
    <location>
        <begin position="187"/>
        <end position="211"/>
    </location>
</feature>
<dbReference type="InterPro" id="IPR001931">
    <property type="entry name" value="Ribosomal_eS21"/>
</dbReference>
<keyword evidence="2" id="KW-0689">Ribosomal protein</keyword>
<dbReference type="PROSITE" id="PS00996">
    <property type="entry name" value="RIBOSOMAL_S21E"/>
    <property type="match status" value="1"/>
</dbReference>
<evidence type="ECO:0000313" key="6">
    <source>
        <dbReference type="Proteomes" id="UP000737018"/>
    </source>
</evidence>
<name>A0A8J4RVJ6_9ROSI</name>
<evidence type="ECO:0000313" key="5">
    <source>
        <dbReference type="EMBL" id="KAF3973818.1"/>
    </source>
</evidence>
<feature type="compositionally biased region" description="Basic and acidic residues" evidence="4">
    <location>
        <begin position="201"/>
        <end position="211"/>
    </location>
</feature>
<comment type="caution">
    <text evidence="5">The sequence shown here is derived from an EMBL/GenBank/DDBJ whole genome shotgun (WGS) entry which is preliminary data.</text>
</comment>
<sequence length="288" mass="32189">MQNEEGVITELYIPRKCSATNRLITAKDHASVQINVGHLDENGVYNGHFSTFALCGFVRAQGDADSGLDRLWQKKKAERKDNCGCSLMVGVPEGKDRFKDLPTSVYKLLLFHLKKLVASRKLVKVKNSFELAPTAPVKKSSTVYAPAKPKSVAKLKATKVAPKAKKVSTKPKPKDWIYEGLKIPMPSEKNANSKRRKSSKREKGTLPEDKWGSGTTPLQCWEYRISGFPNGFQKKAAVVVVTLRNKNSMQRKGLSVNFNFLGFEDKEEEEHEFESIGAVNVKEFIDKG</sequence>
<reference evidence="5" key="1">
    <citation type="submission" date="2020-03" db="EMBL/GenBank/DDBJ databases">
        <title>Castanea mollissima Vanexum genome sequencing.</title>
        <authorList>
            <person name="Staton M."/>
        </authorList>
    </citation>
    <scope>NUCLEOTIDE SEQUENCE</scope>
    <source>
        <tissue evidence="5">Leaf</tissue>
    </source>
</reference>
<keyword evidence="3" id="KW-0687">Ribonucleoprotein</keyword>
<accession>A0A8J4RVJ6</accession>
<dbReference type="GO" id="GO:0006412">
    <property type="term" value="P:translation"/>
    <property type="evidence" value="ECO:0007669"/>
    <property type="project" value="InterPro"/>
</dbReference>
<dbReference type="FunFam" id="3.30.1230.20:FF:000002">
    <property type="entry name" value="40S ribosomal protein S21"/>
    <property type="match status" value="1"/>
</dbReference>
<dbReference type="GO" id="GO:1990904">
    <property type="term" value="C:ribonucleoprotein complex"/>
    <property type="evidence" value="ECO:0007669"/>
    <property type="project" value="UniProtKB-KW"/>
</dbReference>
<dbReference type="InterPro" id="IPR038579">
    <property type="entry name" value="Ribosomal_eS21_sf"/>
</dbReference>
<dbReference type="Gene3D" id="3.30.1230.20">
    <property type="match status" value="1"/>
</dbReference>
<proteinExistence type="inferred from homology"/>
<evidence type="ECO:0000256" key="3">
    <source>
        <dbReference type="ARBA" id="ARBA00023274"/>
    </source>
</evidence>
<gene>
    <name evidence="5" type="ORF">CMV_002785</name>
</gene>
<dbReference type="Pfam" id="PF01249">
    <property type="entry name" value="Ribosomal_S21e"/>
    <property type="match status" value="1"/>
</dbReference>
<comment type="similarity">
    <text evidence="1">Belongs to the eukaryotic ribosomal protein eS21 family.</text>
</comment>
<evidence type="ECO:0000256" key="4">
    <source>
        <dbReference type="SAM" id="MobiDB-lite"/>
    </source>
</evidence>
<dbReference type="OrthoDB" id="522601at2759"/>
<dbReference type="GO" id="GO:0003735">
    <property type="term" value="F:structural constituent of ribosome"/>
    <property type="evidence" value="ECO:0007669"/>
    <property type="project" value="InterPro"/>
</dbReference>
<protein>
    <recommendedName>
        <fullName evidence="7">40S ribosomal protein S21</fullName>
    </recommendedName>
</protein>
<evidence type="ECO:0008006" key="7">
    <source>
        <dbReference type="Google" id="ProtNLM"/>
    </source>
</evidence>
<dbReference type="AlphaFoldDB" id="A0A8J4RVJ6"/>
<dbReference type="PANTHER" id="PTHR10442">
    <property type="entry name" value="40S RIBOSOMAL PROTEIN S21"/>
    <property type="match status" value="1"/>
</dbReference>
<dbReference type="GO" id="GO:0005829">
    <property type="term" value="C:cytosol"/>
    <property type="evidence" value="ECO:0007669"/>
    <property type="project" value="UniProtKB-ARBA"/>
</dbReference>
<dbReference type="GO" id="GO:0005634">
    <property type="term" value="C:nucleus"/>
    <property type="evidence" value="ECO:0007669"/>
    <property type="project" value="UniProtKB-ARBA"/>
</dbReference>
<dbReference type="InterPro" id="IPR018279">
    <property type="entry name" value="Ribosomal_eS21_CS"/>
</dbReference>
<evidence type="ECO:0000256" key="1">
    <source>
        <dbReference type="ARBA" id="ARBA00010228"/>
    </source>
</evidence>
<dbReference type="Proteomes" id="UP000737018">
    <property type="component" value="Unassembled WGS sequence"/>
</dbReference>
<organism evidence="5 6">
    <name type="scientific">Castanea mollissima</name>
    <name type="common">Chinese chestnut</name>
    <dbReference type="NCBI Taxonomy" id="60419"/>
    <lineage>
        <taxon>Eukaryota</taxon>
        <taxon>Viridiplantae</taxon>
        <taxon>Streptophyta</taxon>
        <taxon>Embryophyta</taxon>
        <taxon>Tracheophyta</taxon>
        <taxon>Spermatophyta</taxon>
        <taxon>Magnoliopsida</taxon>
        <taxon>eudicotyledons</taxon>
        <taxon>Gunneridae</taxon>
        <taxon>Pentapetalae</taxon>
        <taxon>rosids</taxon>
        <taxon>fabids</taxon>
        <taxon>Fagales</taxon>
        <taxon>Fagaceae</taxon>
        <taxon>Castanea</taxon>
    </lineage>
</organism>
<keyword evidence="6" id="KW-1185">Reference proteome</keyword>
<evidence type="ECO:0000256" key="2">
    <source>
        <dbReference type="ARBA" id="ARBA00022980"/>
    </source>
</evidence>
<dbReference type="GO" id="GO:0005840">
    <property type="term" value="C:ribosome"/>
    <property type="evidence" value="ECO:0007669"/>
    <property type="project" value="UniProtKB-KW"/>
</dbReference>